<keyword evidence="15" id="KW-1185">Reference proteome</keyword>
<proteinExistence type="inferred from homology"/>
<organism evidence="14 15">
    <name type="scientific">Trichostrongylus colubriformis</name>
    <name type="common">Black scour worm</name>
    <dbReference type="NCBI Taxonomy" id="6319"/>
    <lineage>
        <taxon>Eukaryota</taxon>
        <taxon>Metazoa</taxon>
        <taxon>Ecdysozoa</taxon>
        <taxon>Nematoda</taxon>
        <taxon>Chromadorea</taxon>
        <taxon>Rhabditida</taxon>
        <taxon>Rhabditina</taxon>
        <taxon>Rhabditomorpha</taxon>
        <taxon>Strongyloidea</taxon>
        <taxon>Trichostrongylidae</taxon>
        <taxon>Trichostrongylus</taxon>
    </lineage>
</organism>
<keyword evidence="8" id="KW-0479">Metal-binding</keyword>
<dbReference type="InterPro" id="IPR036397">
    <property type="entry name" value="RNaseH_sf"/>
</dbReference>
<dbReference type="InterPro" id="IPR009027">
    <property type="entry name" value="Ribosomal_bL9/RNase_H1_N"/>
</dbReference>
<evidence type="ECO:0000313" key="15">
    <source>
        <dbReference type="Proteomes" id="UP001331761"/>
    </source>
</evidence>
<comment type="cofactor">
    <cofactor evidence="2">
        <name>Mg(2+)</name>
        <dbReference type="ChEBI" id="CHEBI:18420"/>
    </cofactor>
</comment>
<dbReference type="Gene3D" id="3.40.970.10">
    <property type="entry name" value="Ribonuclease H1, N-terminal domain"/>
    <property type="match status" value="4"/>
</dbReference>
<dbReference type="SUPFAM" id="SSF53098">
    <property type="entry name" value="Ribonuclease H-like"/>
    <property type="match status" value="1"/>
</dbReference>
<evidence type="ECO:0000313" key="14">
    <source>
        <dbReference type="EMBL" id="KAK5981822.1"/>
    </source>
</evidence>
<dbReference type="FunFam" id="3.40.970.10:FF:000002">
    <property type="entry name" value="Ribonuclease H"/>
    <property type="match status" value="1"/>
</dbReference>
<dbReference type="GO" id="GO:0003676">
    <property type="term" value="F:nucleic acid binding"/>
    <property type="evidence" value="ECO:0007669"/>
    <property type="project" value="InterPro"/>
</dbReference>
<reference evidence="14 15" key="1">
    <citation type="submission" date="2019-10" db="EMBL/GenBank/DDBJ databases">
        <title>Assembly and Annotation for the nematode Trichostrongylus colubriformis.</title>
        <authorList>
            <person name="Martin J."/>
        </authorList>
    </citation>
    <scope>NUCLEOTIDE SEQUENCE [LARGE SCALE GENOMIC DNA]</scope>
    <source>
        <strain evidence="14">G859</strain>
        <tissue evidence="14">Whole worm</tissue>
    </source>
</reference>
<dbReference type="Pfam" id="PF01693">
    <property type="entry name" value="Cauli_VI"/>
    <property type="match status" value="4"/>
</dbReference>
<protein>
    <recommendedName>
        <fullName evidence="6">Ribonuclease H</fullName>
        <ecNumber evidence="5">3.1.26.4</ecNumber>
    </recommendedName>
</protein>
<comment type="function">
    <text evidence="3">Endonuclease that specifically degrades the RNA of RNA-DNA hybrids.</text>
</comment>
<evidence type="ECO:0000256" key="9">
    <source>
        <dbReference type="ARBA" id="ARBA00022759"/>
    </source>
</evidence>
<dbReference type="CDD" id="cd09280">
    <property type="entry name" value="RNase_HI_eukaryote_like"/>
    <property type="match status" value="1"/>
</dbReference>
<comment type="similarity">
    <text evidence="4">Belongs to the RNase H family.</text>
</comment>
<dbReference type="EC" id="3.1.26.4" evidence="5"/>
<feature type="compositionally biased region" description="Polar residues" evidence="12">
    <location>
        <begin position="319"/>
        <end position="328"/>
    </location>
</feature>
<gene>
    <name evidence="14" type="ORF">GCK32_000347</name>
</gene>
<dbReference type="InterPro" id="IPR037056">
    <property type="entry name" value="RNase_H1_N_sf"/>
</dbReference>
<evidence type="ECO:0000256" key="6">
    <source>
        <dbReference type="ARBA" id="ARBA00017721"/>
    </source>
</evidence>
<feature type="region of interest" description="Disordered" evidence="12">
    <location>
        <begin position="197"/>
        <end position="226"/>
    </location>
</feature>
<dbReference type="InterPro" id="IPR002156">
    <property type="entry name" value="RNaseH_domain"/>
</dbReference>
<sequence length="491" mass="55509">MIMLRMSKFYAVAHGFQRGIYENWDDAKKQIDDFPQAVYKKFSSREDAEEYFKARQAKKIELTFPEPNREKYYAVARGYAVGVFTDYEDVKKSIEAYPQPLHKKFDSLDEAVSYFNKFFHGKEKGENRNQKKVNSTEEAPKTKDDKGITYYAVARGHTTGVFTSWEECKKQTTGFKGAKFKKFEDEKEATMFAEGKTLKQIEEARSNRKRDAASSSGADIPEPQKKQKKHVLYPFMAKRGYYAVANGRKVGVFRSWDECHAQVNGYPNARYKKFVTESEALAFITNHQLGCTTTSFSSDSMAKGKADHRNALRKRKCGESSNASSSQVPKRLKHCDPEVWRYAPVVYTDGACSNNGKFGAKAGFGVFWGENHVDNSYGPVPGAPTNNRGELVAVDVALKQAIDKKMSTIVVRTDSKLLINSLDDYMDSWKRNSWKTSFGKDVSNQDLLQSIDKSTRQINVKFEYVPGHSGDFGNDAADALARRGAQMYGAK</sequence>
<dbReference type="GO" id="GO:0046872">
    <property type="term" value="F:metal ion binding"/>
    <property type="evidence" value="ECO:0007669"/>
    <property type="project" value="UniProtKB-KW"/>
</dbReference>
<evidence type="ECO:0000256" key="3">
    <source>
        <dbReference type="ARBA" id="ARBA00004065"/>
    </source>
</evidence>
<dbReference type="Pfam" id="PF00075">
    <property type="entry name" value="RNase_H"/>
    <property type="match status" value="1"/>
</dbReference>
<evidence type="ECO:0000256" key="4">
    <source>
        <dbReference type="ARBA" id="ARBA00005300"/>
    </source>
</evidence>
<evidence type="ECO:0000256" key="11">
    <source>
        <dbReference type="ARBA" id="ARBA00022842"/>
    </source>
</evidence>
<dbReference type="InterPro" id="IPR012337">
    <property type="entry name" value="RNaseH-like_sf"/>
</dbReference>
<keyword evidence="11" id="KW-0460">Magnesium</keyword>
<evidence type="ECO:0000259" key="13">
    <source>
        <dbReference type="PROSITE" id="PS50879"/>
    </source>
</evidence>
<dbReference type="InterPro" id="IPR011320">
    <property type="entry name" value="RNase_H1_N"/>
</dbReference>
<dbReference type="Proteomes" id="UP001331761">
    <property type="component" value="Unassembled WGS sequence"/>
</dbReference>
<feature type="compositionally biased region" description="Basic and acidic residues" evidence="12">
    <location>
        <begin position="197"/>
        <end position="212"/>
    </location>
</feature>
<dbReference type="PROSITE" id="PS50879">
    <property type="entry name" value="RNASE_H_1"/>
    <property type="match status" value="1"/>
</dbReference>
<dbReference type="GO" id="GO:0043137">
    <property type="term" value="P:DNA replication, removal of RNA primer"/>
    <property type="evidence" value="ECO:0007669"/>
    <property type="project" value="TreeGrafter"/>
</dbReference>
<keyword evidence="10" id="KW-0378">Hydrolase</keyword>
<comment type="catalytic activity">
    <reaction evidence="1">
        <text>Endonucleolytic cleavage to 5'-phosphomonoester.</text>
        <dbReference type="EC" id="3.1.26.4"/>
    </reaction>
</comment>
<evidence type="ECO:0000256" key="8">
    <source>
        <dbReference type="ARBA" id="ARBA00022723"/>
    </source>
</evidence>
<feature type="region of interest" description="Disordered" evidence="12">
    <location>
        <begin position="300"/>
        <end position="328"/>
    </location>
</feature>
<evidence type="ECO:0000256" key="1">
    <source>
        <dbReference type="ARBA" id="ARBA00000077"/>
    </source>
</evidence>
<feature type="domain" description="RNase H type-1" evidence="13">
    <location>
        <begin position="340"/>
        <end position="486"/>
    </location>
</feature>
<evidence type="ECO:0000256" key="5">
    <source>
        <dbReference type="ARBA" id="ARBA00012180"/>
    </source>
</evidence>
<dbReference type="PANTHER" id="PTHR10642:SF26">
    <property type="entry name" value="RIBONUCLEASE H1"/>
    <property type="match status" value="1"/>
</dbReference>
<dbReference type="EMBL" id="WIXE01005871">
    <property type="protein sequence ID" value="KAK5981822.1"/>
    <property type="molecule type" value="Genomic_DNA"/>
</dbReference>
<evidence type="ECO:0000256" key="2">
    <source>
        <dbReference type="ARBA" id="ARBA00001946"/>
    </source>
</evidence>
<name>A0AAN8FVJ1_TRICO</name>
<dbReference type="SUPFAM" id="SSF55658">
    <property type="entry name" value="L9 N-domain-like"/>
    <property type="match status" value="4"/>
</dbReference>
<keyword evidence="7" id="KW-0540">Nuclease</keyword>
<dbReference type="AlphaFoldDB" id="A0AAN8FVJ1"/>
<evidence type="ECO:0000256" key="7">
    <source>
        <dbReference type="ARBA" id="ARBA00022722"/>
    </source>
</evidence>
<keyword evidence="9" id="KW-0255">Endonuclease</keyword>
<dbReference type="GO" id="GO:0004523">
    <property type="term" value="F:RNA-DNA hybrid ribonuclease activity"/>
    <property type="evidence" value="ECO:0007669"/>
    <property type="project" value="UniProtKB-EC"/>
</dbReference>
<dbReference type="InterPro" id="IPR050092">
    <property type="entry name" value="RNase_H"/>
</dbReference>
<evidence type="ECO:0000256" key="10">
    <source>
        <dbReference type="ARBA" id="ARBA00022801"/>
    </source>
</evidence>
<accession>A0AAN8FVJ1</accession>
<dbReference type="FunFam" id="3.40.970.10:FF:000001">
    <property type="entry name" value="Ribonuclease H1"/>
    <property type="match status" value="3"/>
</dbReference>
<evidence type="ECO:0000256" key="12">
    <source>
        <dbReference type="SAM" id="MobiDB-lite"/>
    </source>
</evidence>
<dbReference type="PANTHER" id="PTHR10642">
    <property type="entry name" value="RIBONUCLEASE H1"/>
    <property type="match status" value="1"/>
</dbReference>
<dbReference type="Gene3D" id="3.30.420.10">
    <property type="entry name" value="Ribonuclease H-like superfamily/Ribonuclease H"/>
    <property type="match status" value="1"/>
</dbReference>
<comment type="caution">
    <text evidence="14">The sequence shown here is derived from an EMBL/GenBank/DDBJ whole genome shotgun (WGS) entry which is preliminary data.</text>
</comment>